<dbReference type="SUPFAM" id="SSF52467">
    <property type="entry name" value="DHS-like NAD/FAD-binding domain"/>
    <property type="match status" value="1"/>
</dbReference>
<sequence length="556" mass="59588">MVRRTGGQILVDQLKLHGADHVFCVPGESYLAVLDALYDAPSIRTITCRQEGNAAMMAEAHGKLSGRPGICMVTRGPGATNASAGLHVAMQDATPMILFIGQVARDQVEREAFQEIDYRRMFGQVTKWTVQVDDAARLPELIARAFRVATSGRPGPVAVALPEDMLTDMAEVADALPYAPLESWPGTGELSALRAMLAAAQRPMLLLGGAPWSAETVVAMQRFAEANALPVATSFRRADRFDNVHPLYAGDLGIGPNPKLADRIREADLLLVVGARLTEMTTGGYSLIGIPLPSQKLVHVHPDPEELGRVYHPTLAINATPREFALAAAALEPIADPVWRGSGAAAHADYTDWQVCQPNPGAIQVGDIMAWLEAHMPEDTIYTNGAGNFAIWLHRFHRYRRFGTQLAPTSGSMGYGVPAAVAASIVRPEARVVCFAGDGDFLMSGQELATAMAAGTRPVVIVFNNGILGTIRMHQENHYPGRVSATDLVNPDFAAYARAFGGHGETVTETAEFGPAMERALAAGKAAVIELKLDPEAITPRTTLAKLRQAALENRG</sequence>
<dbReference type="GO" id="GO:0005948">
    <property type="term" value="C:acetolactate synthase complex"/>
    <property type="evidence" value="ECO:0007669"/>
    <property type="project" value="TreeGrafter"/>
</dbReference>
<dbReference type="InterPro" id="IPR029035">
    <property type="entry name" value="DHS-like_NAD/FAD-binding_dom"/>
</dbReference>
<keyword evidence="2 3" id="KW-0786">Thiamine pyrophosphate</keyword>
<proteinExistence type="inferred from homology"/>
<reference evidence="8" key="1">
    <citation type="submission" date="2018-07" db="EMBL/GenBank/DDBJ databases">
        <authorList>
            <person name="Liu B.-T."/>
            <person name="Du Z."/>
        </authorList>
    </citation>
    <scope>NUCLEOTIDE SEQUENCE [LARGE SCALE GENOMIC DNA]</scope>
    <source>
        <strain evidence="8">XYN52</strain>
    </source>
</reference>
<dbReference type="RefSeq" id="WP_114646979.1">
    <property type="nucleotide sequence ID" value="NZ_QQNH01000035.1"/>
</dbReference>
<dbReference type="GO" id="GO:0000287">
    <property type="term" value="F:magnesium ion binding"/>
    <property type="evidence" value="ECO:0007669"/>
    <property type="project" value="InterPro"/>
</dbReference>
<feature type="domain" description="Thiamine pyrophosphate enzyme TPP-binding" evidence="5">
    <location>
        <begin position="385"/>
        <end position="530"/>
    </location>
</feature>
<dbReference type="Pfam" id="PF02775">
    <property type="entry name" value="TPP_enzyme_C"/>
    <property type="match status" value="1"/>
</dbReference>
<dbReference type="GO" id="GO:0030976">
    <property type="term" value="F:thiamine pyrophosphate binding"/>
    <property type="evidence" value="ECO:0007669"/>
    <property type="project" value="InterPro"/>
</dbReference>
<evidence type="ECO:0000313" key="7">
    <source>
        <dbReference type="EMBL" id="RDE07782.1"/>
    </source>
</evidence>
<evidence type="ECO:0000256" key="1">
    <source>
        <dbReference type="ARBA" id="ARBA00007812"/>
    </source>
</evidence>
<dbReference type="NCBIfam" id="NF006052">
    <property type="entry name" value="PRK08199.1"/>
    <property type="match status" value="1"/>
</dbReference>
<evidence type="ECO:0000259" key="4">
    <source>
        <dbReference type="Pfam" id="PF00205"/>
    </source>
</evidence>
<accession>A0A369W3D2</accession>
<feature type="domain" description="Thiamine pyrophosphate enzyme central" evidence="4">
    <location>
        <begin position="192"/>
        <end position="324"/>
    </location>
</feature>
<dbReference type="InterPro" id="IPR012001">
    <property type="entry name" value="Thiamin_PyroP_enz_TPP-bd_dom"/>
</dbReference>
<dbReference type="Pfam" id="PF02776">
    <property type="entry name" value="TPP_enzyme_N"/>
    <property type="match status" value="1"/>
</dbReference>
<dbReference type="CDD" id="cd07035">
    <property type="entry name" value="TPP_PYR_POX_like"/>
    <property type="match status" value="1"/>
</dbReference>
<dbReference type="Gene3D" id="3.40.50.970">
    <property type="match status" value="2"/>
</dbReference>
<dbReference type="InterPro" id="IPR029061">
    <property type="entry name" value="THDP-binding"/>
</dbReference>
<organism evidence="7 8">
    <name type="scientific">Pelagibacterium lacus</name>
    <dbReference type="NCBI Taxonomy" id="2282655"/>
    <lineage>
        <taxon>Bacteria</taxon>
        <taxon>Pseudomonadati</taxon>
        <taxon>Pseudomonadota</taxon>
        <taxon>Alphaproteobacteria</taxon>
        <taxon>Hyphomicrobiales</taxon>
        <taxon>Devosiaceae</taxon>
        <taxon>Pelagibacterium</taxon>
    </lineage>
</organism>
<comment type="caution">
    <text evidence="7">The sequence shown here is derived from an EMBL/GenBank/DDBJ whole genome shotgun (WGS) entry which is preliminary data.</text>
</comment>
<feature type="domain" description="Thiamine pyrophosphate enzyme N-terminal TPP-binding" evidence="6">
    <location>
        <begin position="4"/>
        <end position="118"/>
    </location>
</feature>
<dbReference type="GO" id="GO:0009099">
    <property type="term" value="P:L-valine biosynthetic process"/>
    <property type="evidence" value="ECO:0007669"/>
    <property type="project" value="TreeGrafter"/>
</dbReference>
<comment type="similarity">
    <text evidence="1 3">Belongs to the TPP enzyme family.</text>
</comment>
<dbReference type="PANTHER" id="PTHR18968">
    <property type="entry name" value="THIAMINE PYROPHOSPHATE ENZYMES"/>
    <property type="match status" value="1"/>
</dbReference>
<dbReference type="GO" id="GO:0003984">
    <property type="term" value="F:acetolactate synthase activity"/>
    <property type="evidence" value="ECO:0007669"/>
    <property type="project" value="TreeGrafter"/>
</dbReference>
<evidence type="ECO:0000313" key="8">
    <source>
        <dbReference type="Proteomes" id="UP000253759"/>
    </source>
</evidence>
<dbReference type="Pfam" id="PF00205">
    <property type="entry name" value="TPP_enzyme_M"/>
    <property type="match status" value="1"/>
</dbReference>
<keyword evidence="8" id="KW-1185">Reference proteome</keyword>
<dbReference type="Proteomes" id="UP000253759">
    <property type="component" value="Unassembled WGS sequence"/>
</dbReference>
<evidence type="ECO:0000256" key="3">
    <source>
        <dbReference type="RuleBase" id="RU362132"/>
    </source>
</evidence>
<dbReference type="FunFam" id="3.40.50.970:FF:000007">
    <property type="entry name" value="Acetolactate synthase"/>
    <property type="match status" value="1"/>
</dbReference>
<dbReference type="AlphaFoldDB" id="A0A369W3D2"/>
<dbReference type="CDD" id="cd00568">
    <property type="entry name" value="TPP_enzymes"/>
    <property type="match status" value="1"/>
</dbReference>
<dbReference type="SUPFAM" id="SSF52518">
    <property type="entry name" value="Thiamin diphosphate-binding fold (THDP-binding)"/>
    <property type="match status" value="2"/>
</dbReference>
<dbReference type="GO" id="GO:0009097">
    <property type="term" value="P:isoleucine biosynthetic process"/>
    <property type="evidence" value="ECO:0007669"/>
    <property type="project" value="TreeGrafter"/>
</dbReference>
<gene>
    <name evidence="7" type="ORF">DVH29_14875</name>
</gene>
<dbReference type="OrthoDB" id="4494979at2"/>
<name>A0A369W3D2_9HYPH</name>
<evidence type="ECO:0000259" key="5">
    <source>
        <dbReference type="Pfam" id="PF02775"/>
    </source>
</evidence>
<dbReference type="InterPro" id="IPR012000">
    <property type="entry name" value="Thiamin_PyroP_enz_cen_dom"/>
</dbReference>
<dbReference type="PANTHER" id="PTHR18968:SF120">
    <property type="entry name" value="ACETOLACTATE SYNTHASE LARGE SUBUNIT"/>
    <property type="match status" value="1"/>
</dbReference>
<evidence type="ECO:0000259" key="6">
    <source>
        <dbReference type="Pfam" id="PF02776"/>
    </source>
</evidence>
<protein>
    <submittedName>
        <fullName evidence="7">Thiamine pyrophosphate-binding protein</fullName>
    </submittedName>
</protein>
<evidence type="ECO:0000256" key="2">
    <source>
        <dbReference type="ARBA" id="ARBA00023052"/>
    </source>
</evidence>
<dbReference type="GO" id="GO:0050660">
    <property type="term" value="F:flavin adenine dinucleotide binding"/>
    <property type="evidence" value="ECO:0007669"/>
    <property type="project" value="TreeGrafter"/>
</dbReference>
<dbReference type="InterPro" id="IPR011766">
    <property type="entry name" value="TPP_enzyme_TPP-bd"/>
</dbReference>
<dbReference type="EMBL" id="QQNH01000035">
    <property type="protein sequence ID" value="RDE07782.1"/>
    <property type="molecule type" value="Genomic_DNA"/>
</dbReference>
<dbReference type="InterPro" id="IPR045229">
    <property type="entry name" value="TPP_enz"/>
</dbReference>
<dbReference type="Gene3D" id="3.40.50.1220">
    <property type="entry name" value="TPP-binding domain"/>
    <property type="match status" value="1"/>
</dbReference>